<accession>A0A385D4Y3</accession>
<dbReference type="AlphaFoldDB" id="A0A385D4Y3"/>
<sequence>MAEDFSREPDSPGPPADVPTAVGSLLMGSRRIPEGLLDPAEFPQPYAPGHWGPPESDHLHGLDLVSGVIVGSSWATSPASSSGTELLPSARRSWPRWARSSRSAQDSRRGSVRVEDALLGAAVTLAFSQLLFPAHPVSLLARAQTRTLRALSEVLELTSRTLRAENERIGRVRDDMRPLYSLLDERRRSDFAPAVGAPAALRRCPASGVVAVSPADEDDVTG</sequence>
<name>A0A385D4Y3_9ACTN</name>
<gene>
    <name evidence="2" type="ORF">D0C37_01060</name>
</gene>
<evidence type="ECO:0000313" key="2">
    <source>
        <dbReference type="EMBL" id="AXQ53365.1"/>
    </source>
</evidence>
<dbReference type="KEGG" id="sky:D0C37_01060"/>
<feature type="compositionally biased region" description="Basic and acidic residues" evidence="1">
    <location>
        <begin position="1"/>
        <end position="10"/>
    </location>
</feature>
<organism evidence="2 3">
    <name type="scientific">Streptomyces koyangensis</name>
    <dbReference type="NCBI Taxonomy" id="188770"/>
    <lineage>
        <taxon>Bacteria</taxon>
        <taxon>Bacillati</taxon>
        <taxon>Actinomycetota</taxon>
        <taxon>Actinomycetes</taxon>
        <taxon>Kitasatosporales</taxon>
        <taxon>Streptomycetaceae</taxon>
        <taxon>Streptomyces</taxon>
        <taxon>Streptomyces aurantiacus group</taxon>
    </lineage>
</organism>
<evidence type="ECO:0000313" key="3">
    <source>
        <dbReference type="Proteomes" id="UP000259636"/>
    </source>
</evidence>
<protein>
    <submittedName>
        <fullName evidence="2">Uncharacterized protein</fullName>
    </submittedName>
</protein>
<feature type="region of interest" description="Disordered" evidence="1">
    <location>
        <begin position="1"/>
        <end position="57"/>
    </location>
</feature>
<dbReference type="Proteomes" id="UP000259636">
    <property type="component" value="Chromosome"/>
</dbReference>
<reference evidence="2 3" key="1">
    <citation type="submission" date="2018-08" db="EMBL/GenBank/DDBJ databases">
        <authorList>
            <person name="Ferrada E.E."/>
            <person name="Latorre B.A."/>
        </authorList>
    </citation>
    <scope>NUCLEOTIDE SEQUENCE [LARGE SCALE GENOMIC DNA]</scope>
    <source>
        <strain evidence="2 3">VK-A60T</strain>
    </source>
</reference>
<evidence type="ECO:0000256" key="1">
    <source>
        <dbReference type="SAM" id="MobiDB-lite"/>
    </source>
</evidence>
<proteinExistence type="predicted"/>
<dbReference type="EMBL" id="CP031742">
    <property type="protein sequence ID" value="AXQ53365.1"/>
    <property type="molecule type" value="Genomic_DNA"/>
</dbReference>